<dbReference type="AlphaFoldDB" id="A0A8H6EIU8"/>
<comment type="caution">
    <text evidence="1">The sequence shown here is derived from an EMBL/GenBank/DDBJ whole genome shotgun (WGS) entry which is preliminary data.</text>
</comment>
<keyword evidence="2" id="KW-1185">Reference proteome</keyword>
<proteinExistence type="predicted"/>
<dbReference type="RefSeq" id="XP_037192441.1">
    <property type="nucleotide sequence ID" value="XM_037335346.1"/>
</dbReference>
<dbReference type="Proteomes" id="UP000531561">
    <property type="component" value="Unassembled WGS sequence"/>
</dbReference>
<organism evidence="1 2">
    <name type="scientific">Botrytis fragariae</name>
    <dbReference type="NCBI Taxonomy" id="1964551"/>
    <lineage>
        <taxon>Eukaryota</taxon>
        <taxon>Fungi</taxon>
        <taxon>Dikarya</taxon>
        <taxon>Ascomycota</taxon>
        <taxon>Pezizomycotina</taxon>
        <taxon>Leotiomycetes</taxon>
        <taxon>Helotiales</taxon>
        <taxon>Sclerotiniaceae</taxon>
        <taxon>Botrytis</taxon>
    </lineage>
</organism>
<dbReference type="EMBL" id="JABFCT010000008">
    <property type="protein sequence ID" value="KAF5873495.1"/>
    <property type="molecule type" value="Genomic_DNA"/>
</dbReference>
<evidence type="ECO:0000313" key="1">
    <source>
        <dbReference type="EMBL" id="KAF5873495.1"/>
    </source>
</evidence>
<protein>
    <submittedName>
        <fullName evidence="1">Uncharacterized protein</fullName>
    </submittedName>
</protein>
<dbReference type="GeneID" id="59259038"/>
<gene>
    <name evidence="1" type="ORF">Bfra_004956</name>
</gene>
<evidence type="ECO:0000313" key="2">
    <source>
        <dbReference type="Proteomes" id="UP000531561"/>
    </source>
</evidence>
<name>A0A8H6EIU8_9HELO</name>
<reference evidence="1 2" key="1">
    <citation type="journal article" date="2020" name="Phytopathology">
        <title>A high-quality genome resource of Botrytis fragariae, a new and rapidly spreading fungal pathogen causing strawberry gray mold in the U.S.A.</title>
        <authorList>
            <person name="Wu Y."/>
            <person name="Saski C.A."/>
            <person name="Schnabel G."/>
            <person name="Xiao S."/>
            <person name="Hu M."/>
        </authorList>
    </citation>
    <scope>NUCLEOTIDE SEQUENCE [LARGE SCALE GENOMIC DNA]</scope>
    <source>
        <strain evidence="1 2">BVB16</strain>
    </source>
</reference>
<sequence length="144" mass="15489">MKIAVNKLTEVMDNLNISDSDSIPSESFDDDDDYVLSIGTTIMAPPSGRHTHTVIVHHGPGTSAGILESTKQTTNGIEEKTKLVSTGTIILGCIIQDWAAADSILLGFSVATGGLIKLSSRFSFRKNIERIILQASQLDVSQKM</sequence>
<accession>A0A8H6EIU8</accession>